<dbReference type="RefSeq" id="WP_203893717.1">
    <property type="nucleotide sequence ID" value="NZ_BOOH01000047.1"/>
</dbReference>
<sequence>MTDPHTGPDAGSDARAGSGRGSTPRWVKVSGIIAVLLLLLALTVMLASGGDHGPGRHLPGGGADPRTHLPHATDHGAHRP</sequence>
<keyword evidence="2" id="KW-0812">Transmembrane</keyword>
<accession>A0A8J3RMC4</accession>
<protein>
    <submittedName>
        <fullName evidence="3">Uncharacterized protein</fullName>
    </submittedName>
</protein>
<keyword evidence="4" id="KW-1185">Reference proteome</keyword>
<feature type="region of interest" description="Disordered" evidence="1">
    <location>
        <begin position="1"/>
        <end position="24"/>
    </location>
</feature>
<keyword evidence="2" id="KW-0472">Membrane</keyword>
<feature type="region of interest" description="Disordered" evidence="1">
    <location>
        <begin position="49"/>
        <end position="80"/>
    </location>
</feature>
<feature type="transmembrane region" description="Helical" evidence="2">
    <location>
        <begin position="26"/>
        <end position="47"/>
    </location>
</feature>
<proteinExistence type="predicted"/>
<evidence type="ECO:0000313" key="3">
    <source>
        <dbReference type="EMBL" id="GIH79241.1"/>
    </source>
</evidence>
<name>A0A8J3RMC4_9ACTN</name>
<dbReference type="AlphaFoldDB" id="A0A8J3RMC4"/>
<evidence type="ECO:0000256" key="1">
    <source>
        <dbReference type="SAM" id="MobiDB-lite"/>
    </source>
</evidence>
<feature type="compositionally biased region" description="Basic and acidic residues" evidence="1">
    <location>
        <begin position="65"/>
        <end position="80"/>
    </location>
</feature>
<organism evidence="3 4">
    <name type="scientific">Planobispora longispora</name>
    <dbReference type="NCBI Taxonomy" id="28887"/>
    <lineage>
        <taxon>Bacteria</taxon>
        <taxon>Bacillati</taxon>
        <taxon>Actinomycetota</taxon>
        <taxon>Actinomycetes</taxon>
        <taxon>Streptosporangiales</taxon>
        <taxon>Streptosporangiaceae</taxon>
        <taxon>Planobispora</taxon>
    </lineage>
</organism>
<gene>
    <name evidence="3" type="ORF">Plo01_56700</name>
</gene>
<dbReference type="EMBL" id="BOOH01000047">
    <property type="protein sequence ID" value="GIH79241.1"/>
    <property type="molecule type" value="Genomic_DNA"/>
</dbReference>
<comment type="caution">
    <text evidence="3">The sequence shown here is derived from an EMBL/GenBank/DDBJ whole genome shotgun (WGS) entry which is preliminary data.</text>
</comment>
<evidence type="ECO:0000313" key="4">
    <source>
        <dbReference type="Proteomes" id="UP000616724"/>
    </source>
</evidence>
<evidence type="ECO:0000256" key="2">
    <source>
        <dbReference type="SAM" id="Phobius"/>
    </source>
</evidence>
<dbReference type="Proteomes" id="UP000616724">
    <property type="component" value="Unassembled WGS sequence"/>
</dbReference>
<reference evidence="3 4" key="1">
    <citation type="submission" date="2021-01" db="EMBL/GenBank/DDBJ databases">
        <title>Whole genome shotgun sequence of Planobispora longispora NBRC 13918.</title>
        <authorList>
            <person name="Komaki H."/>
            <person name="Tamura T."/>
        </authorList>
    </citation>
    <scope>NUCLEOTIDE SEQUENCE [LARGE SCALE GENOMIC DNA]</scope>
    <source>
        <strain evidence="3 4">NBRC 13918</strain>
    </source>
</reference>
<keyword evidence="2" id="KW-1133">Transmembrane helix</keyword>